<dbReference type="NCBIfam" id="NF001311">
    <property type="entry name" value="PRK00258.1-3"/>
    <property type="match status" value="1"/>
</dbReference>
<name>A0ABV1NY02_9ACTN</name>
<evidence type="ECO:0000256" key="2">
    <source>
        <dbReference type="ARBA" id="ARBA00023141"/>
    </source>
</evidence>
<dbReference type="InterPro" id="IPR046346">
    <property type="entry name" value="Aminoacid_DH-like_N_sf"/>
</dbReference>
<dbReference type="Pfam" id="PF08501">
    <property type="entry name" value="Shikimate_dh_N"/>
    <property type="match status" value="1"/>
</dbReference>
<comment type="pathway">
    <text evidence="1">Metabolic intermediate biosynthesis; chorismate biosynthesis; chorismate from D-erythrose 4-phosphate and phosphoenolpyruvate: step 4/7.</text>
</comment>
<evidence type="ECO:0000313" key="5">
    <source>
        <dbReference type="EMBL" id="MEQ7847397.1"/>
    </source>
</evidence>
<reference evidence="5 6" key="1">
    <citation type="submission" date="2024-02" db="EMBL/GenBank/DDBJ databases">
        <title>Full genome sequence of Nocardioides kribbensis.</title>
        <authorList>
            <person name="Poletto B.L."/>
            <person name="Silva G."/>
            <person name="Galante D."/>
            <person name="Campos K.R."/>
            <person name="Santos M.B.N."/>
            <person name="Sacchi C.T."/>
        </authorList>
    </citation>
    <scope>NUCLEOTIDE SEQUENCE [LARGE SCALE GENOMIC DNA]</scope>
    <source>
        <strain evidence="5 6">O4R</strain>
    </source>
</reference>
<dbReference type="Pfam" id="PF18317">
    <property type="entry name" value="SDH_C"/>
    <property type="match status" value="1"/>
</dbReference>
<dbReference type="RefSeq" id="WP_349804430.1">
    <property type="nucleotide sequence ID" value="NZ_JBEGDP010000007.1"/>
</dbReference>
<protein>
    <submittedName>
        <fullName evidence="5">Shikimate dehydrogenase</fullName>
        <ecNumber evidence="5">1.1.1.25</ecNumber>
    </submittedName>
</protein>
<dbReference type="Gene3D" id="3.40.50.10860">
    <property type="entry name" value="Leucine Dehydrogenase, chain A, domain 1"/>
    <property type="match status" value="1"/>
</dbReference>
<dbReference type="InterPro" id="IPR041121">
    <property type="entry name" value="SDH_C"/>
</dbReference>
<dbReference type="SUPFAM" id="SSF51735">
    <property type="entry name" value="NAD(P)-binding Rossmann-fold domains"/>
    <property type="match status" value="1"/>
</dbReference>
<sequence>MRCAVVGDPVGHSLSPVLHRAAYAALGLDWTYEAVRVASGTLPEVLAGLDDSWRGLSLTMPLKREVMALAVGARGEVTERARLVGAANTLLVDEPRLRADNTDLPGAVAAVRERWDGEVTRAVVLGGGATAASTGLAACELGAREVVVLARTPERAAETVDAIRRHPGGVHVRVLPLTTPAEEVGPAELVVSTVPASAQTPDLVLRWAATPVVFEVVYDPWPTPLAAAAAAADGTVLVAGLDLLVHQAALQVEFMTGRPGPVDVMRAAGAAALAARAPA</sequence>
<organism evidence="5 6">
    <name type="scientific">Nocardioides kribbensis</name>
    <dbReference type="NCBI Taxonomy" id="305517"/>
    <lineage>
        <taxon>Bacteria</taxon>
        <taxon>Bacillati</taxon>
        <taxon>Actinomycetota</taxon>
        <taxon>Actinomycetes</taxon>
        <taxon>Propionibacteriales</taxon>
        <taxon>Nocardioidaceae</taxon>
        <taxon>Nocardioides</taxon>
    </lineage>
</organism>
<comment type="caution">
    <text evidence="5">The sequence shown here is derived from an EMBL/GenBank/DDBJ whole genome shotgun (WGS) entry which is preliminary data.</text>
</comment>
<evidence type="ECO:0000256" key="1">
    <source>
        <dbReference type="ARBA" id="ARBA00004871"/>
    </source>
</evidence>
<keyword evidence="2" id="KW-0028">Amino-acid biosynthesis</keyword>
<keyword evidence="2" id="KW-0057">Aromatic amino acid biosynthesis</keyword>
<dbReference type="PANTHER" id="PTHR21089">
    <property type="entry name" value="SHIKIMATE DEHYDROGENASE"/>
    <property type="match status" value="1"/>
</dbReference>
<evidence type="ECO:0000313" key="6">
    <source>
        <dbReference type="Proteomes" id="UP001482520"/>
    </source>
</evidence>
<dbReference type="InterPro" id="IPR036291">
    <property type="entry name" value="NAD(P)-bd_dom_sf"/>
</dbReference>
<gene>
    <name evidence="5" type="ORF">V6R90_08915</name>
</gene>
<dbReference type="EMBL" id="JBEGDP010000007">
    <property type="protein sequence ID" value="MEQ7847397.1"/>
    <property type="molecule type" value="Genomic_DNA"/>
</dbReference>
<dbReference type="InterPro" id="IPR022893">
    <property type="entry name" value="Shikimate_DH_fam"/>
</dbReference>
<keyword evidence="6" id="KW-1185">Reference proteome</keyword>
<feature type="domain" description="Shikimate dehydrogenase substrate binding N-terminal" evidence="3">
    <location>
        <begin position="5"/>
        <end position="90"/>
    </location>
</feature>
<evidence type="ECO:0000259" key="4">
    <source>
        <dbReference type="Pfam" id="PF18317"/>
    </source>
</evidence>
<dbReference type="CDD" id="cd01065">
    <property type="entry name" value="NAD_bind_Shikimate_DH"/>
    <property type="match status" value="1"/>
</dbReference>
<dbReference type="Proteomes" id="UP001482520">
    <property type="component" value="Unassembled WGS sequence"/>
</dbReference>
<dbReference type="GO" id="GO:0004764">
    <property type="term" value="F:shikimate 3-dehydrogenase (NADP+) activity"/>
    <property type="evidence" value="ECO:0007669"/>
    <property type="project" value="UniProtKB-EC"/>
</dbReference>
<accession>A0ABV1NY02</accession>
<keyword evidence="5" id="KW-0560">Oxidoreductase</keyword>
<dbReference type="SUPFAM" id="SSF53223">
    <property type="entry name" value="Aminoacid dehydrogenase-like, N-terminal domain"/>
    <property type="match status" value="1"/>
</dbReference>
<dbReference type="PANTHER" id="PTHR21089:SF1">
    <property type="entry name" value="BIFUNCTIONAL 3-DEHYDROQUINATE DEHYDRATASE_SHIKIMATE DEHYDROGENASE, CHLOROPLASTIC"/>
    <property type="match status" value="1"/>
</dbReference>
<dbReference type="InterPro" id="IPR013708">
    <property type="entry name" value="Shikimate_DH-bd_N"/>
</dbReference>
<dbReference type="EC" id="1.1.1.25" evidence="5"/>
<feature type="domain" description="SDH C-terminal" evidence="4">
    <location>
        <begin position="240"/>
        <end position="268"/>
    </location>
</feature>
<proteinExistence type="predicted"/>
<evidence type="ECO:0000259" key="3">
    <source>
        <dbReference type="Pfam" id="PF08501"/>
    </source>
</evidence>
<dbReference type="Gene3D" id="3.40.50.720">
    <property type="entry name" value="NAD(P)-binding Rossmann-like Domain"/>
    <property type="match status" value="1"/>
</dbReference>